<reference evidence="1 2" key="1">
    <citation type="submission" date="2024-09" db="EMBL/GenBank/DDBJ databases">
        <authorList>
            <person name="Sun Q."/>
            <person name="Mori K."/>
        </authorList>
    </citation>
    <scope>NUCLEOTIDE SEQUENCE [LARGE SCALE GENOMIC DNA]</scope>
    <source>
        <strain evidence="1 2">TBRC 0563</strain>
    </source>
</reference>
<evidence type="ECO:0000313" key="2">
    <source>
        <dbReference type="Proteomes" id="UP001589627"/>
    </source>
</evidence>
<evidence type="ECO:0000313" key="1">
    <source>
        <dbReference type="EMBL" id="MFB9839971.1"/>
    </source>
</evidence>
<name>A0ABV5YZQ5_9ACTN</name>
<comment type="caution">
    <text evidence="1">The sequence shown here is derived from an EMBL/GenBank/DDBJ whole genome shotgun (WGS) entry which is preliminary data.</text>
</comment>
<organism evidence="1 2">
    <name type="scientific">Actinoallomurus acaciae</name>
    <dbReference type="NCBI Taxonomy" id="502577"/>
    <lineage>
        <taxon>Bacteria</taxon>
        <taxon>Bacillati</taxon>
        <taxon>Actinomycetota</taxon>
        <taxon>Actinomycetes</taxon>
        <taxon>Streptosporangiales</taxon>
        <taxon>Thermomonosporaceae</taxon>
        <taxon>Actinoallomurus</taxon>
    </lineage>
</organism>
<dbReference type="RefSeq" id="WP_378213167.1">
    <property type="nucleotide sequence ID" value="NZ_JBHLZP010000870.1"/>
</dbReference>
<dbReference type="Proteomes" id="UP001589627">
    <property type="component" value="Unassembled WGS sequence"/>
</dbReference>
<accession>A0ABV5YZQ5</accession>
<protein>
    <submittedName>
        <fullName evidence="1">Uncharacterized protein</fullName>
    </submittedName>
</protein>
<keyword evidence="2" id="KW-1185">Reference proteome</keyword>
<feature type="non-terminal residue" evidence="1">
    <location>
        <position position="1"/>
    </location>
</feature>
<dbReference type="EMBL" id="JBHLZP010000870">
    <property type="protein sequence ID" value="MFB9839971.1"/>
    <property type="molecule type" value="Genomic_DNA"/>
</dbReference>
<sequence length="95" mass="10035">GGGEAFAPMPIRDTHAAEAFSPRADTPDPADVLPHATAAAERDDLAAGVAAVALTHACGPRTGWSAPWRGLLRRLRVHPHPDVSHLARHVHTTTE</sequence>
<proteinExistence type="predicted"/>
<gene>
    <name evidence="1" type="ORF">ACFFNX_48275</name>
</gene>